<feature type="transmembrane region" description="Helical" evidence="2">
    <location>
        <begin position="274"/>
        <end position="292"/>
    </location>
</feature>
<feature type="transmembrane region" description="Helical" evidence="2">
    <location>
        <begin position="346"/>
        <end position="366"/>
    </location>
</feature>
<keyword evidence="2" id="KW-1133">Transmembrane helix</keyword>
<feature type="transmembrane region" description="Helical" evidence="2">
    <location>
        <begin position="25"/>
        <end position="42"/>
    </location>
</feature>
<feature type="transmembrane region" description="Helical" evidence="2">
    <location>
        <begin position="94"/>
        <end position="116"/>
    </location>
</feature>
<organism evidence="3 4">
    <name type="scientific">Shewanella carassii</name>
    <dbReference type="NCBI Taxonomy" id="1987584"/>
    <lineage>
        <taxon>Bacteria</taxon>
        <taxon>Pseudomonadati</taxon>
        <taxon>Pseudomonadota</taxon>
        <taxon>Gammaproteobacteria</taxon>
        <taxon>Alteromonadales</taxon>
        <taxon>Shewanellaceae</taxon>
        <taxon>Shewanella</taxon>
    </lineage>
</organism>
<reference evidence="4" key="1">
    <citation type="journal article" date="2019" name="Int. J. Syst. Evol. Microbiol.">
        <title>The Global Catalogue of Microorganisms (GCM) 10K type strain sequencing project: providing services to taxonomists for standard genome sequencing and annotation.</title>
        <authorList>
            <consortium name="The Broad Institute Genomics Platform"/>
            <consortium name="The Broad Institute Genome Sequencing Center for Infectious Disease"/>
            <person name="Wu L."/>
            <person name="Ma J."/>
        </authorList>
    </citation>
    <scope>NUCLEOTIDE SEQUENCE [LARGE SCALE GENOMIC DNA]</scope>
    <source>
        <strain evidence="4">CGMCC 1.16033</strain>
    </source>
</reference>
<feature type="transmembrane region" description="Helical" evidence="2">
    <location>
        <begin position="372"/>
        <end position="394"/>
    </location>
</feature>
<feature type="transmembrane region" description="Helical" evidence="2">
    <location>
        <begin position="234"/>
        <end position="253"/>
    </location>
</feature>
<comment type="caution">
    <text evidence="3">The sequence shown here is derived from an EMBL/GenBank/DDBJ whole genome shotgun (WGS) entry which is preliminary data.</text>
</comment>
<accession>A0ABQ1T508</accession>
<evidence type="ECO:0000313" key="3">
    <source>
        <dbReference type="EMBL" id="GGE79558.1"/>
    </source>
</evidence>
<keyword evidence="1" id="KW-0813">Transport</keyword>
<dbReference type="Proteomes" id="UP000606498">
    <property type="component" value="Unassembled WGS sequence"/>
</dbReference>
<protein>
    <recommendedName>
        <fullName evidence="5">Multidrug transporter</fullName>
    </recommendedName>
</protein>
<name>A0ABQ1T508_9GAMM</name>
<dbReference type="PANTHER" id="PTHR43298">
    <property type="entry name" value="MULTIDRUG RESISTANCE PROTEIN NORM-RELATED"/>
    <property type="match status" value="1"/>
</dbReference>
<keyword evidence="4" id="KW-1185">Reference proteome</keyword>
<dbReference type="InterPro" id="IPR050222">
    <property type="entry name" value="MATE_MdtK"/>
</dbReference>
<gene>
    <name evidence="3" type="ORF">GCM10011520_20160</name>
</gene>
<keyword evidence="2" id="KW-0472">Membrane</keyword>
<evidence type="ECO:0000256" key="2">
    <source>
        <dbReference type="SAM" id="Phobius"/>
    </source>
</evidence>
<evidence type="ECO:0008006" key="5">
    <source>
        <dbReference type="Google" id="ProtNLM"/>
    </source>
</evidence>
<evidence type="ECO:0000313" key="4">
    <source>
        <dbReference type="Proteomes" id="UP000606498"/>
    </source>
</evidence>
<proteinExistence type="predicted"/>
<feature type="transmembrane region" description="Helical" evidence="2">
    <location>
        <begin position="312"/>
        <end position="334"/>
    </location>
</feature>
<sequence>MGSIPSPWAFSIAAQVAWLNVGYEVLSETLLVPLAFILGKVINDEKDFRQRASISLLIIVLSYLVVTVLVLWLAPQFVGAMQQKTELFESTVQYIRLESLAILLSSLYAFLSLVLVLKNEKNVLYKLLIVQMVMTVMCDCLLVSKQSFSFQIGVNGIAISNIIVNSFLAVAAVTYLSKSGVSLNIRQGKVPQQQWLKEWGIIGCKSGLESFVRNAAFIIMILQLVNQVQQAGIFWIANQFIWGWLLLPVLALGKLVKQDAAINNGLTPKQVNRYLLLTTGIITIWMLTAPLWNSFISNVMGVSDPKPITDLVWLMVGFYIVFSLNSVIDNYFYGIGRTDLMLYQSLIVNCIFYGGAFVFYQVGIFVPTLQSIAVMFGLGITADAIVTWGLYRILRGKLNSAKEPELQVN</sequence>
<evidence type="ECO:0000256" key="1">
    <source>
        <dbReference type="ARBA" id="ARBA00022448"/>
    </source>
</evidence>
<dbReference type="NCBIfam" id="NF045539">
    <property type="entry name" value="MATE_efflux1"/>
    <property type="match status" value="1"/>
</dbReference>
<dbReference type="EMBL" id="BMKO01000004">
    <property type="protein sequence ID" value="GGE79558.1"/>
    <property type="molecule type" value="Genomic_DNA"/>
</dbReference>
<keyword evidence="2" id="KW-0812">Transmembrane</keyword>
<feature type="transmembrane region" description="Helical" evidence="2">
    <location>
        <begin position="54"/>
        <end position="74"/>
    </location>
</feature>
<dbReference type="PANTHER" id="PTHR43298:SF2">
    <property type="entry name" value="FMN_FAD EXPORTER YEEO-RELATED"/>
    <property type="match status" value="1"/>
</dbReference>
<feature type="transmembrane region" description="Helical" evidence="2">
    <location>
        <begin position="156"/>
        <end position="176"/>
    </location>
</feature>